<dbReference type="PANTHER" id="PTHR30121:SF6">
    <property type="entry name" value="SLR6007 PROTEIN"/>
    <property type="match status" value="1"/>
</dbReference>
<dbReference type="Gene3D" id="3.40.50.300">
    <property type="entry name" value="P-loop containing nucleotide triphosphate hydrolases"/>
    <property type="match status" value="1"/>
</dbReference>
<proteinExistence type="predicted"/>
<reference evidence="3" key="1">
    <citation type="journal article" date="2019" name="Int. J. Syst. Evol. Microbiol.">
        <title>The Global Catalogue of Microorganisms (GCM) 10K type strain sequencing project: providing services to taxonomists for standard genome sequencing and annotation.</title>
        <authorList>
            <consortium name="The Broad Institute Genomics Platform"/>
            <consortium name="The Broad Institute Genome Sequencing Center for Infectious Disease"/>
            <person name="Wu L."/>
            <person name="Ma J."/>
        </authorList>
    </citation>
    <scope>NUCLEOTIDE SEQUENCE [LARGE SCALE GENOMIC DNA]</scope>
    <source>
        <strain evidence="3">JCM 17933</strain>
    </source>
</reference>
<dbReference type="CDD" id="cd01127">
    <property type="entry name" value="TrwB_TraG_TraD_VirD4"/>
    <property type="match status" value="1"/>
</dbReference>
<keyword evidence="3" id="KW-1185">Reference proteome</keyword>
<comment type="caution">
    <text evidence="2">The sequence shown here is derived from an EMBL/GenBank/DDBJ whole genome shotgun (WGS) entry which is preliminary data.</text>
</comment>
<name>A0ABP8PUT7_9ACTN</name>
<dbReference type="InterPro" id="IPR051162">
    <property type="entry name" value="T4SS_component"/>
</dbReference>
<dbReference type="Gene3D" id="1.10.8.730">
    <property type="match status" value="1"/>
</dbReference>
<accession>A0ABP8PUT7</accession>
<dbReference type="RefSeq" id="WP_345462083.1">
    <property type="nucleotide sequence ID" value="NZ_BAABHF010000016.1"/>
</dbReference>
<evidence type="ECO:0000313" key="3">
    <source>
        <dbReference type="Proteomes" id="UP001500503"/>
    </source>
</evidence>
<dbReference type="PANTHER" id="PTHR30121">
    <property type="entry name" value="UNCHARACTERIZED PROTEIN YJGR-RELATED"/>
    <property type="match status" value="1"/>
</dbReference>
<dbReference type="InterPro" id="IPR043964">
    <property type="entry name" value="P-loop_TraG"/>
</dbReference>
<evidence type="ECO:0000313" key="2">
    <source>
        <dbReference type="EMBL" id="GAA4491499.1"/>
    </source>
</evidence>
<dbReference type="SUPFAM" id="SSF52540">
    <property type="entry name" value="P-loop containing nucleoside triphosphate hydrolases"/>
    <property type="match status" value="1"/>
</dbReference>
<protein>
    <recommendedName>
        <fullName evidence="1">TraG P-loop domain-containing protein</fullName>
    </recommendedName>
</protein>
<feature type="domain" description="TraG P-loop" evidence="1">
    <location>
        <begin position="413"/>
        <end position="543"/>
    </location>
</feature>
<sequence>MKRLFTHRRTATPGLPLGPDGVEIGARSLVLGDGVCATFAITGYPAEVGPGWLEPLLSDPGRTDVALHIEPIPSQVAADRLRKQLARLESSARSDAERGRLVDFEADAAADDAHALASGLARGHAKLFHVALYITVHATTEDELAREVRRVRTLAASLLLDARPATFRTLQGWTSTLPLGLDALGTRRTMDTHALAAAFPFTSPDLTSPLSQTSVLYGANASSPSLVTWDRWALDNHNAVIIARSGAGKSYFTKLEALRSMYAGVEIAVIDPEGEYTRLADAVGGACIALGAPGVRLNPFDLPSGSEKTMDALTRRALFLHTLTAVLLGDSLDPASRAALDRAVFATYNAVGITEDPRTWGRPAPLLRDLAATLEASEDPKARELAARLAPYVAGSFRDLFDGPTTTRPDGHLVVFSLRDVPEELKTVATLLTLDAIWRTVSDPRDRKRRFVIVDEAWLLLRDGEGAKFLYRLAKSARKHWAGLTVVTQDAADVLASDLGRAVVSNSATQILLRQAPQAIDQVCEAFRLSEGERAFLLAADRGEALLSCGSQRVALRTLASPVEHTICTTDPAELADLEADGASV</sequence>
<organism evidence="2 3">
    <name type="scientific">Actinoallomurus oryzae</name>
    <dbReference type="NCBI Taxonomy" id="502180"/>
    <lineage>
        <taxon>Bacteria</taxon>
        <taxon>Bacillati</taxon>
        <taxon>Actinomycetota</taxon>
        <taxon>Actinomycetes</taxon>
        <taxon>Streptosporangiales</taxon>
        <taxon>Thermomonosporaceae</taxon>
        <taxon>Actinoallomurus</taxon>
    </lineage>
</organism>
<dbReference type="EMBL" id="BAABHF010000016">
    <property type="protein sequence ID" value="GAA4491499.1"/>
    <property type="molecule type" value="Genomic_DNA"/>
</dbReference>
<dbReference type="Pfam" id="PF19044">
    <property type="entry name" value="P-loop_TraG"/>
    <property type="match status" value="1"/>
</dbReference>
<gene>
    <name evidence="2" type="ORF">GCM10023191_025600</name>
</gene>
<dbReference type="Proteomes" id="UP001500503">
    <property type="component" value="Unassembled WGS sequence"/>
</dbReference>
<evidence type="ECO:0000259" key="1">
    <source>
        <dbReference type="Pfam" id="PF19044"/>
    </source>
</evidence>
<dbReference type="InterPro" id="IPR027417">
    <property type="entry name" value="P-loop_NTPase"/>
</dbReference>